<evidence type="ECO:0000313" key="2">
    <source>
        <dbReference type="EMBL" id="MCF6774845.1"/>
    </source>
</evidence>
<comment type="caution">
    <text evidence="2">The sequence shown here is derived from an EMBL/GenBank/DDBJ whole genome shotgun (WGS) entry which is preliminary data.</text>
</comment>
<dbReference type="GeneID" id="92726985"/>
<dbReference type="PANTHER" id="PTHR33164">
    <property type="entry name" value="TRANSCRIPTIONAL REGULATOR, MARR FAMILY"/>
    <property type="match status" value="1"/>
</dbReference>
<accession>A0ABS9HP57</accession>
<organism evidence="2 3">
    <name type="scientific">Corynebacterium parakroppenstedtii</name>
    <dbReference type="NCBI Taxonomy" id="2828363"/>
    <lineage>
        <taxon>Bacteria</taxon>
        <taxon>Bacillati</taxon>
        <taxon>Actinomycetota</taxon>
        <taxon>Actinomycetes</taxon>
        <taxon>Mycobacteriales</taxon>
        <taxon>Corynebacteriaceae</taxon>
        <taxon>Corynebacterium</taxon>
    </lineage>
</organism>
<sequence length="161" mass="18087">MTNCDNVKYQDGASFLLATLGRRAERAWNAFLAKRSVTTAQFAAIAALSEGEKTQAQVAMVTAVDPRNMAVTIKGLIEKNWVQVRPNPEDARSRLVSLTPVGEEWWSALQPELRRERENFFQALTDDDFVILERLLRKLEASHAVPSVGAVRRSVYQPTKD</sequence>
<dbReference type="Gene3D" id="1.10.10.10">
    <property type="entry name" value="Winged helix-like DNA-binding domain superfamily/Winged helix DNA-binding domain"/>
    <property type="match status" value="1"/>
</dbReference>
<evidence type="ECO:0000259" key="1">
    <source>
        <dbReference type="PROSITE" id="PS50995"/>
    </source>
</evidence>
<dbReference type="SMART" id="SM00347">
    <property type="entry name" value="HTH_MARR"/>
    <property type="match status" value="1"/>
</dbReference>
<dbReference type="Proteomes" id="UP001200604">
    <property type="component" value="Unassembled WGS sequence"/>
</dbReference>
<keyword evidence="3" id="KW-1185">Reference proteome</keyword>
<proteinExistence type="predicted"/>
<dbReference type="SUPFAM" id="SSF46785">
    <property type="entry name" value="Winged helix' DNA-binding domain"/>
    <property type="match status" value="1"/>
</dbReference>
<dbReference type="InterPro" id="IPR000835">
    <property type="entry name" value="HTH_MarR-typ"/>
</dbReference>
<dbReference type="RefSeq" id="WP_046203633.1">
    <property type="nucleotide sequence ID" value="NZ_JAFFSY010000002.1"/>
</dbReference>
<gene>
    <name evidence="2" type="ORF">L3H44_10600</name>
</gene>
<reference evidence="2 3" key="1">
    <citation type="submission" date="2022-01" db="EMBL/GenBank/DDBJ databases">
        <title>Identification and Characterization of Corynebacterium sp.</title>
        <authorList>
            <person name="Luo Q."/>
            <person name="Qu P."/>
            <person name="Chen Q."/>
        </authorList>
    </citation>
    <scope>NUCLEOTIDE SEQUENCE [LARGE SCALE GENOMIC DNA]</scope>
    <source>
        <strain evidence="2 3">MC-12</strain>
    </source>
</reference>
<dbReference type="PANTHER" id="PTHR33164:SF43">
    <property type="entry name" value="HTH-TYPE TRANSCRIPTIONAL REPRESSOR YETL"/>
    <property type="match status" value="1"/>
</dbReference>
<dbReference type="EMBL" id="JAKJKU010000006">
    <property type="protein sequence ID" value="MCF6774845.1"/>
    <property type="molecule type" value="Genomic_DNA"/>
</dbReference>
<protein>
    <submittedName>
        <fullName evidence="2">MarR family transcriptional regulator</fullName>
    </submittedName>
</protein>
<dbReference type="InterPro" id="IPR036388">
    <property type="entry name" value="WH-like_DNA-bd_sf"/>
</dbReference>
<evidence type="ECO:0000313" key="3">
    <source>
        <dbReference type="Proteomes" id="UP001200604"/>
    </source>
</evidence>
<dbReference type="InterPro" id="IPR039422">
    <property type="entry name" value="MarR/SlyA-like"/>
</dbReference>
<dbReference type="InterPro" id="IPR036390">
    <property type="entry name" value="WH_DNA-bd_sf"/>
</dbReference>
<name>A0ABS9HP57_9CORY</name>
<dbReference type="Pfam" id="PF12802">
    <property type="entry name" value="MarR_2"/>
    <property type="match status" value="1"/>
</dbReference>
<feature type="domain" description="HTH marR-type" evidence="1">
    <location>
        <begin position="10"/>
        <end position="141"/>
    </location>
</feature>
<dbReference type="PROSITE" id="PS50995">
    <property type="entry name" value="HTH_MARR_2"/>
    <property type="match status" value="1"/>
</dbReference>